<evidence type="ECO:0000256" key="1">
    <source>
        <dbReference type="ARBA" id="ARBA00004141"/>
    </source>
</evidence>
<evidence type="ECO:0000256" key="5">
    <source>
        <dbReference type="ARBA" id="ARBA00023136"/>
    </source>
</evidence>
<feature type="transmembrane region" description="Helical" evidence="6">
    <location>
        <begin position="71"/>
        <end position="90"/>
    </location>
</feature>
<proteinExistence type="inferred from homology"/>
<feature type="transmembrane region" description="Helical" evidence="6">
    <location>
        <begin position="162"/>
        <end position="181"/>
    </location>
</feature>
<dbReference type="GO" id="GO:0009306">
    <property type="term" value="P:protein secretion"/>
    <property type="evidence" value="ECO:0007669"/>
    <property type="project" value="TreeGrafter"/>
</dbReference>
<evidence type="ECO:0000256" key="7">
    <source>
        <dbReference type="SAM" id="MobiDB-lite"/>
    </source>
</evidence>
<comment type="similarity">
    <text evidence="2 6">Belongs to the TVP23 family.</text>
</comment>
<keyword evidence="5 6" id="KW-0472">Membrane</keyword>
<dbReference type="PANTHER" id="PTHR13019:SF25">
    <property type="entry name" value="GOLGI APPARATUS MEMBRANE PROTEIN TVP23 HOMOLOG"/>
    <property type="match status" value="1"/>
</dbReference>
<dbReference type="GO" id="GO:0000139">
    <property type="term" value="C:Golgi membrane"/>
    <property type="evidence" value="ECO:0007669"/>
    <property type="project" value="TreeGrafter"/>
</dbReference>
<feature type="compositionally biased region" description="Low complexity" evidence="7">
    <location>
        <begin position="213"/>
        <end position="224"/>
    </location>
</feature>
<keyword evidence="9" id="KW-1185">Reference proteome</keyword>
<dbReference type="GO" id="GO:0016192">
    <property type="term" value="P:vesicle-mediated transport"/>
    <property type="evidence" value="ECO:0007669"/>
    <property type="project" value="TreeGrafter"/>
</dbReference>
<feature type="transmembrane region" description="Helical" evidence="6">
    <location>
        <begin position="135"/>
        <end position="156"/>
    </location>
</feature>
<comment type="caution">
    <text evidence="8">The sequence shown here is derived from an EMBL/GenBank/DDBJ whole genome shotgun (WGS) entry which is preliminary data.</text>
</comment>
<organism evidence="8 9">
    <name type="scientific">Macrostomum lignano</name>
    <dbReference type="NCBI Taxonomy" id="282301"/>
    <lineage>
        <taxon>Eukaryota</taxon>
        <taxon>Metazoa</taxon>
        <taxon>Spiralia</taxon>
        <taxon>Lophotrochozoa</taxon>
        <taxon>Platyhelminthes</taxon>
        <taxon>Rhabditophora</taxon>
        <taxon>Macrostomorpha</taxon>
        <taxon>Macrostomida</taxon>
        <taxon>Macrostomidae</taxon>
        <taxon>Macrostomum</taxon>
    </lineage>
</organism>
<evidence type="ECO:0000256" key="4">
    <source>
        <dbReference type="ARBA" id="ARBA00022989"/>
    </source>
</evidence>
<keyword evidence="3 6" id="KW-0812">Transmembrane</keyword>
<feature type="region of interest" description="Disordered" evidence="7">
    <location>
        <begin position="1"/>
        <end position="35"/>
    </location>
</feature>
<dbReference type="Pfam" id="PF05832">
    <property type="entry name" value="DUF846"/>
    <property type="match status" value="1"/>
</dbReference>
<dbReference type="STRING" id="282301.A0A267D9Q6"/>
<feature type="compositionally biased region" description="Basic and acidic residues" evidence="7">
    <location>
        <begin position="10"/>
        <end position="23"/>
    </location>
</feature>
<feature type="transmembrane region" description="Helical" evidence="6">
    <location>
        <begin position="42"/>
        <end position="65"/>
    </location>
</feature>
<dbReference type="AlphaFoldDB" id="A0A267D9Q6"/>
<dbReference type="EMBL" id="NIVC01005085">
    <property type="protein sequence ID" value="PAA46051.1"/>
    <property type="molecule type" value="Genomic_DNA"/>
</dbReference>
<dbReference type="OrthoDB" id="2151161at2759"/>
<feature type="compositionally biased region" description="Low complexity" evidence="7">
    <location>
        <begin position="237"/>
        <end position="252"/>
    </location>
</feature>
<evidence type="ECO:0000256" key="2">
    <source>
        <dbReference type="ARBA" id="ARBA00005467"/>
    </source>
</evidence>
<gene>
    <name evidence="8" type="ORF">BOX15_Mlig014239g15</name>
</gene>
<dbReference type="PANTHER" id="PTHR13019">
    <property type="entry name" value="GOLGI APPARATUS MEMBRANE PROTEIN TVP23"/>
    <property type="match status" value="1"/>
</dbReference>
<reference evidence="8 9" key="1">
    <citation type="submission" date="2017-06" db="EMBL/GenBank/DDBJ databases">
        <title>A platform for efficient transgenesis in Macrostomum lignano, a flatworm model organism for stem cell research.</title>
        <authorList>
            <person name="Berezikov E."/>
        </authorList>
    </citation>
    <scope>NUCLEOTIDE SEQUENCE [LARGE SCALE GENOMIC DNA]</scope>
    <source>
        <strain evidence="8">DV1</strain>
        <tissue evidence="8">Whole organism</tissue>
    </source>
</reference>
<evidence type="ECO:0000256" key="6">
    <source>
        <dbReference type="RuleBase" id="RU361206"/>
    </source>
</evidence>
<accession>A0A267D9Q6</accession>
<evidence type="ECO:0000256" key="3">
    <source>
        <dbReference type="ARBA" id="ARBA00022692"/>
    </source>
</evidence>
<feature type="non-terminal residue" evidence="8">
    <location>
        <position position="1"/>
    </location>
</feature>
<protein>
    <recommendedName>
        <fullName evidence="6">Golgi apparatus membrane protein TVP23 homolog</fullName>
    </recommendedName>
</protein>
<evidence type="ECO:0000313" key="9">
    <source>
        <dbReference type="Proteomes" id="UP000215902"/>
    </source>
</evidence>
<dbReference type="Proteomes" id="UP000215902">
    <property type="component" value="Unassembled WGS sequence"/>
</dbReference>
<comment type="subcellular location">
    <subcellularLocation>
        <location evidence="1 6">Membrane</location>
        <topology evidence="1 6">Multi-pass membrane protein</topology>
    </subcellularLocation>
</comment>
<feature type="region of interest" description="Disordered" evidence="7">
    <location>
        <begin position="210"/>
        <end position="252"/>
    </location>
</feature>
<evidence type="ECO:0000313" key="8">
    <source>
        <dbReference type="EMBL" id="PAA46051.1"/>
    </source>
</evidence>
<sequence>APHIRSSHRASHDDQRRFGSPDHGRRHRGRRFRRPDAASKRFPHPMAAGAHLLFRLLAFLLYLLSSLFTDSFITAFVFVLILLSLDFWTVKNITGRKLVGLRWWNYVDESGKSHWVYESRSRGAEQLVSRAESRLFWFSLVGTQLVWSLMFIVALITLNIRWIMAVIVAFVMNGANLYGYIRCRYGAKKELSSVAKEFLGRQALSAVFSSFSGGNQQQQQQQGQGQQGQGSSPDFPVPAAGAPAAGQAGSNR</sequence>
<name>A0A267D9Q6_9PLAT</name>
<keyword evidence="4 6" id="KW-1133">Transmembrane helix</keyword>
<dbReference type="InterPro" id="IPR008564">
    <property type="entry name" value="TVP23-like"/>
</dbReference>
<feature type="compositionally biased region" description="Basic residues" evidence="7">
    <location>
        <begin position="24"/>
        <end position="33"/>
    </location>
</feature>